<feature type="compositionally biased region" description="Polar residues" evidence="1">
    <location>
        <begin position="14"/>
        <end position="30"/>
    </location>
</feature>
<feature type="compositionally biased region" description="Low complexity" evidence="1">
    <location>
        <begin position="259"/>
        <end position="270"/>
    </location>
</feature>
<keyword evidence="3" id="KW-1185">Reference proteome</keyword>
<proteinExistence type="predicted"/>
<feature type="compositionally biased region" description="Acidic residues" evidence="1">
    <location>
        <begin position="230"/>
        <end position="240"/>
    </location>
</feature>
<organism evidence="2 3">
    <name type="scientific">Penicillium alfredii</name>
    <dbReference type="NCBI Taxonomy" id="1506179"/>
    <lineage>
        <taxon>Eukaryota</taxon>
        <taxon>Fungi</taxon>
        <taxon>Dikarya</taxon>
        <taxon>Ascomycota</taxon>
        <taxon>Pezizomycotina</taxon>
        <taxon>Eurotiomycetes</taxon>
        <taxon>Eurotiomycetidae</taxon>
        <taxon>Eurotiales</taxon>
        <taxon>Aspergillaceae</taxon>
        <taxon>Penicillium</taxon>
    </lineage>
</organism>
<dbReference type="AlphaFoldDB" id="A0A9W9F8W3"/>
<dbReference type="PANTHER" id="PTHR42084:SF1">
    <property type="entry name" value="SERINE_THREONINE-PROTEIN KINASE PPK6"/>
    <property type="match status" value="1"/>
</dbReference>
<feature type="compositionally biased region" description="Acidic residues" evidence="1">
    <location>
        <begin position="99"/>
        <end position="111"/>
    </location>
</feature>
<dbReference type="GeneID" id="81394914"/>
<name>A0A9W9F8W3_9EURO</name>
<evidence type="ECO:0000256" key="1">
    <source>
        <dbReference type="SAM" id="MobiDB-lite"/>
    </source>
</evidence>
<protein>
    <submittedName>
        <fullName evidence="2">Uncharacterized protein</fullName>
    </submittedName>
</protein>
<dbReference type="PANTHER" id="PTHR42084">
    <property type="entry name" value="YALI0E26631P"/>
    <property type="match status" value="1"/>
</dbReference>
<feature type="compositionally biased region" description="Acidic residues" evidence="1">
    <location>
        <begin position="184"/>
        <end position="194"/>
    </location>
</feature>
<feature type="compositionally biased region" description="Low complexity" evidence="1">
    <location>
        <begin position="241"/>
        <end position="252"/>
    </location>
</feature>
<evidence type="ECO:0000313" key="2">
    <source>
        <dbReference type="EMBL" id="KAJ5095808.1"/>
    </source>
</evidence>
<feature type="compositionally biased region" description="Polar residues" evidence="1">
    <location>
        <begin position="304"/>
        <end position="319"/>
    </location>
</feature>
<evidence type="ECO:0000313" key="3">
    <source>
        <dbReference type="Proteomes" id="UP001141434"/>
    </source>
</evidence>
<feature type="compositionally biased region" description="Polar residues" evidence="1">
    <location>
        <begin position="135"/>
        <end position="144"/>
    </location>
</feature>
<accession>A0A9W9F8W3</accession>
<feature type="compositionally biased region" description="Polar residues" evidence="1">
    <location>
        <begin position="152"/>
        <end position="167"/>
    </location>
</feature>
<dbReference type="OrthoDB" id="5420391at2759"/>
<gene>
    <name evidence="2" type="ORF">NUU61_005164</name>
</gene>
<sequence>MSADLFAEFGQGSAPAQGSTGRQQTGQASSLIPELEQSGDDFFGAGGLQQIRPQPPSLGVVSSRSAAPAPRQPPGFQIFDIPRQRDSDVLFDATLDAPASEDDDDWGEFEGPESTPQQGPSSHAPVKTVLPNPQPRQDTGSISGTIDLLDSLTISNQTTKPPVTQVSGKKPQPQPSKNVCNQTWDDDSFDDWGDFTDGPPVKKSPSRPTEKKKPQPHLKVKPSNPPPTTWEDDSFDDWADFTDGPSTKPTPIKTKKPSASHPAPGPAANSFLSGTAAPATAVRPTNIPPPSVLMELLQDVLEQQQKEATQARSQQRSSNTTATPPPTTTIAATASAIHVTLQTTARIIAGRSLRWKRDTILSQSMRIGPAHSGKAGGMKLNTVNKNENVKEEQEAVDVLGLWRERAVLFNAVVQAAGLRPVPAVAQPSALKVVTERPEQGALKAAHACALCALKRDERVLRVDEETVQDSFGEYWTDHWGHTACRQFWETNRHLLGQR</sequence>
<feature type="region of interest" description="Disordered" evidence="1">
    <location>
        <begin position="1"/>
        <end position="272"/>
    </location>
</feature>
<reference evidence="2" key="2">
    <citation type="journal article" date="2023" name="IMA Fungus">
        <title>Comparative genomic study of the Penicillium genus elucidates a diverse pangenome and 15 lateral gene transfer events.</title>
        <authorList>
            <person name="Petersen C."/>
            <person name="Sorensen T."/>
            <person name="Nielsen M.R."/>
            <person name="Sondergaard T.E."/>
            <person name="Sorensen J.L."/>
            <person name="Fitzpatrick D.A."/>
            <person name="Frisvad J.C."/>
            <person name="Nielsen K.L."/>
        </authorList>
    </citation>
    <scope>NUCLEOTIDE SEQUENCE</scope>
    <source>
        <strain evidence="2">IBT 34128</strain>
    </source>
</reference>
<feature type="region of interest" description="Disordered" evidence="1">
    <location>
        <begin position="304"/>
        <end position="328"/>
    </location>
</feature>
<dbReference type="EMBL" id="JAPMSZ010000007">
    <property type="protein sequence ID" value="KAJ5095808.1"/>
    <property type="molecule type" value="Genomic_DNA"/>
</dbReference>
<comment type="caution">
    <text evidence="2">The sequence shown here is derived from an EMBL/GenBank/DDBJ whole genome shotgun (WGS) entry which is preliminary data.</text>
</comment>
<dbReference type="RefSeq" id="XP_056511359.1">
    <property type="nucleotide sequence ID" value="XM_056655746.1"/>
</dbReference>
<dbReference type="Proteomes" id="UP001141434">
    <property type="component" value="Unassembled WGS sequence"/>
</dbReference>
<reference evidence="2" key="1">
    <citation type="submission" date="2022-11" db="EMBL/GenBank/DDBJ databases">
        <authorList>
            <person name="Petersen C."/>
        </authorList>
    </citation>
    <scope>NUCLEOTIDE SEQUENCE</scope>
    <source>
        <strain evidence="2">IBT 34128</strain>
    </source>
</reference>